<keyword evidence="3 9" id="KW-1003">Cell membrane</keyword>
<keyword evidence="5 9" id="KW-0472">Membrane</keyword>
<feature type="coiled-coil region" evidence="10">
    <location>
        <begin position="1"/>
        <end position="28"/>
    </location>
</feature>
<dbReference type="FunFam" id="4.10.260.10:FF:000001">
    <property type="entry name" value="Guanine nucleotide-binding protein subunit gamma"/>
    <property type="match status" value="1"/>
</dbReference>
<sequence length="70" mass="7954">MSNNLAKIVEARKDVEQLKMEVNIERMKVSLVVSDILIFCQSHSFSDPLISPIPPAENPFRDKRLVCTVL</sequence>
<evidence type="ECO:0000256" key="2">
    <source>
        <dbReference type="ARBA" id="ARBA00007431"/>
    </source>
</evidence>
<comment type="function">
    <text evidence="9">Guanine nucleotide-binding proteins (G proteins) are involved as a modulator or transducer in various transmembrane signaling systems. The beta and gamma chains are required for the GTPase activity, for replacement of GDP by GTP, and for G protein-effector interaction.</text>
</comment>
<dbReference type="GO" id="GO:0007186">
    <property type="term" value="P:G protein-coupled receptor signaling pathway"/>
    <property type="evidence" value="ECO:0007669"/>
    <property type="project" value="InterPro"/>
</dbReference>
<dbReference type="AlphaFoldDB" id="A0A8J6BET8"/>
<dbReference type="EMBL" id="WNTK01002567">
    <property type="protein sequence ID" value="KAG9465901.1"/>
    <property type="molecule type" value="Genomic_DNA"/>
</dbReference>
<proteinExistence type="inferred from homology"/>
<dbReference type="Gene3D" id="4.10.260.10">
    <property type="entry name" value="Transducin (heterotrimeric G protein), gamma chain"/>
    <property type="match status" value="1"/>
</dbReference>
<dbReference type="InterPro" id="IPR001770">
    <property type="entry name" value="G-protein_gamma"/>
</dbReference>
<gene>
    <name evidence="12" type="ORF">GDO78_017547</name>
</gene>
<dbReference type="SUPFAM" id="SSF48670">
    <property type="entry name" value="Transducin (heterotrimeric G protein), gamma chain"/>
    <property type="match status" value="1"/>
</dbReference>
<evidence type="ECO:0000256" key="3">
    <source>
        <dbReference type="ARBA" id="ARBA00022475"/>
    </source>
</evidence>
<name>A0A8J6BET8_ELECQ</name>
<dbReference type="PANTHER" id="PTHR13809">
    <property type="entry name" value="GUANINE NUCLEOTIDE-BINDING PROTEIN GAMMA SUBUNIT"/>
    <property type="match status" value="1"/>
</dbReference>
<keyword evidence="8" id="KW-0636">Prenylation</keyword>
<keyword evidence="4" id="KW-0488">Methylation</keyword>
<comment type="subunit">
    <text evidence="9">G proteins are composed of 3 units; alpha, beta and gamma.</text>
</comment>
<dbReference type="CDD" id="cd00068">
    <property type="entry name" value="GGL"/>
    <property type="match status" value="1"/>
</dbReference>
<evidence type="ECO:0000256" key="5">
    <source>
        <dbReference type="ARBA" id="ARBA00023136"/>
    </source>
</evidence>
<dbReference type="SMART" id="SM00224">
    <property type="entry name" value="GGL"/>
    <property type="match status" value="1"/>
</dbReference>
<dbReference type="GO" id="GO:0005834">
    <property type="term" value="C:heterotrimeric G-protein complex"/>
    <property type="evidence" value="ECO:0007669"/>
    <property type="project" value="InterPro"/>
</dbReference>
<evidence type="ECO:0000256" key="9">
    <source>
        <dbReference type="RuleBase" id="RU004973"/>
    </source>
</evidence>
<evidence type="ECO:0000256" key="8">
    <source>
        <dbReference type="ARBA" id="ARBA00023289"/>
    </source>
</evidence>
<comment type="similarity">
    <text evidence="2 9">Belongs to the G protein gamma family.</text>
</comment>
<protein>
    <recommendedName>
        <fullName evidence="9">Guanine nucleotide-binding protein subunit gamma</fullName>
    </recommendedName>
</protein>
<evidence type="ECO:0000256" key="1">
    <source>
        <dbReference type="ARBA" id="ARBA00004342"/>
    </source>
</evidence>
<keyword evidence="10" id="KW-0175">Coiled coil</keyword>
<dbReference type="PROSITE" id="PS50058">
    <property type="entry name" value="G_PROTEIN_GAMMA"/>
    <property type="match status" value="1"/>
</dbReference>
<organism evidence="12 13">
    <name type="scientific">Eleutherodactylus coqui</name>
    <name type="common">Puerto Rican coqui</name>
    <dbReference type="NCBI Taxonomy" id="57060"/>
    <lineage>
        <taxon>Eukaryota</taxon>
        <taxon>Metazoa</taxon>
        <taxon>Chordata</taxon>
        <taxon>Craniata</taxon>
        <taxon>Vertebrata</taxon>
        <taxon>Euteleostomi</taxon>
        <taxon>Amphibia</taxon>
        <taxon>Batrachia</taxon>
        <taxon>Anura</taxon>
        <taxon>Neobatrachia</taxon>
        <taxon>Hyloidea</taxon>
        <taxon>Eleutherodactylidae</taxon>
        <taxon>Eleutherodactylinae</taxon>
        <taxon>Eleutherodactylus</taxon>
        <taxon>Eleutherodactylus</taxon>
    </lineage>
</organism>
<keyword evidence="13" id="KW-1185">Reference proteome</keyword>
<keyword evidence="7 9" id="KW-0449">Lipoprotein</keyword>
<dbReference type="SMART" id="SM01224">
    <property type="entry name" value="G_gamma"/>
    <property type="match status" value="1"/>
</dbReference>
<dbReference type="PRINTS" id="PR00321">
    <property type="entry name" value="GPROTEING"/>
</dbReference>
<accession>A0A8J6BET8</accession>
<dbReference type="GO" id="GO:0031681">
    <property type="term" value="F:G-protein beta-subunit binding"/>
    <property type="evidence" value="ECO:0007669"/>
    <property type="project" value="InterPro"/>
</dbReference>
<evidence type="ECO:0000259" key="11">
    <source>
        <dbReference type="PROSITE" id="PS50058"/>
    </source>
</evidence>
<comment type="caution">
    <text evidence="12">The sequence shown here is derived from an EMBL/GenBank/DDBJ whole genome shotgun (WGS) entry which is preliminary data.</text>
</comment>
<dbReference type="OrthoDB" id="6264244at2759"/>
<evidence type="ECO:0000256" key="7">
    <source>
        <dbReference type="ARBA" id="ARBA00023288"/>
    </source>
</evidence>
<dbReference type="InterPro" id="IPR036284">
    <property type="entry name" value="GGL_sf"/>
</dbReference>
<feature type="domain" description="G protein gamma" evidence="11">
    <location>
        <begin position="4"/>
        <end position="70"/>
    </location>
</feature>
<evidence type="ECO:0000256" key="4">
    <source>
        <dbReference type="ARBA" id="ARBA00022481"/>
    </source>
</evidence>
<keyword evidence="6 9" id="KW-0807">Transducer</keyword>
<dbReference type="InterPro" id="IPR015898">
    <property type="entry name" value="G-protein_gamma-like_dom"/>
</dbReference>
<evidence type="ECO:0000256" key="10">
    <source>
        <dbReference type="SAM" id="Coils"/>
    </source>
</evidence>
<evidence type="ECO:0000313" key="12">
    <source>
        <dbReference type="EMBL" id="KAG9465901.1"/>
    </source>
</evidence>
<evidence type="ECO:0000313" key="13">
    <source>
        <dbReference type="Proteomes" id="UP000770717"/>
    </source>
</evidence>
<dbReference type="Proteomes" id="UP000770717">
    <property type="component" value="Unassembled WGS sequence"/>
</dbReference>
<dbReference type="Pfam" id="PF00631">
    <property type="entry name" value="G-gamma"/>
    <property type="match status" value="1"/>
</dbReference>
<reference evidence="12" key="1">
    <citation type="thesis" date="2020" institute="ProQuest LLC" country="789 East Eisenhower Parkway, Ann Arbor, MI, USA">
        <title>Comparative Genomics and Chromosome Evolution.</title>
        <authorList>
            <person name="Mudd A.B."/>
        </authorList>
    </citation>
    <scope>NUCLEOTIDE SEQUENCE</scope>
    <source>
        <strain evidence="12">HN-11 Male</strain>
        <tissue evidence="12">Kidney and liver</tissue>
    </source>
</reference>
<evidence type="ECO:0000256" key="6">
    <source>
        <dbReference type="ARBA" id="ARBA00023224"/>
    </source>
</evidence>
<comment type="subcellular location">
    <subcellularLocation>
        <location evidence="1 9">Cell membrane</location>
        <topology evidence="1 9">Lipid-anchor</topology>
        <orientation evidence="1 9">Cytoplasmic side</orientation>
    </subcellularLocation>
</comment>